<dbReference type="Proteomes" id="UP000423396">
    <property type="component" value="Chromosome"/>
</dbReference>
<accession>A0A650CMR3</accession>
<dbReference type="InterPro" id="IPR024087">
    <property type="entry name" value="Creatininase-like_sf"/>
</dbReference>
<dbReference type="PANTHER" id="PTHR35005">
    <property type="entry name" value="3-DEHYDRO-SCYLLO-INOSOSE HYDROLASE"/>
    <property type="match status" value="1"/>
</dbReference>
<protein>
    <submittedName>
        <fullName evidence="5">Creatininase family protein</fullName>
    </submittedName>
</protein>
<dbReference type="KEGG" id="sazo:D1868_03510"/>
<dbReference type="GeneID" id="42798109"/>
<reference evidence="5 6" key="1">
    <citation type="submission" date="2019-10" db="EMBL/GenBank/DDBJ databases">
        <title>Genome Sequences from Six Type Strain Members of the Archaeal Family Sulfolobaceae: Acidianus ambivalens, Acidianus infernus, Metallosphaera prunae, Stygiolobus azoricus, Sulfolobus metallicus, and Sulfurisphaera ohwakuensis.</title>
        <authorList>
            <person name="Counts J.A."/>
            <person name="Kelly R.M."/>
        </authorList>
    </citation>
    <scope>NUCLEOTIDE SEQUENCE [LARGE SCALE GENOMIC DNA]</scope>
    <source>
        <strain evidence="5 6">FC6</strain>
    </source>
</reference>
<keyword evidence="6" id="KW-1185">Reference proteome</keyword>
<keyword evidence="4" id="KW-0862">Zinc</keyword>
<dbReference type="RefSeq" id="WP_156005597.1">
    <property type="nucleotide sequence ID" value="NZ_CP045483.1"/>
</dbReference>
<keyword evidence="3" id="KW-0378">Hydrolase</keyword>
<evidence type="ECO:0000256" key="3">
    <source>
        <dbReference type="ARBA" id="ARBA00022801"/>
    </source>
</evidence>
<keyword evidence="2" id="KW-0479">Metal-binding</keyword>
<sequence length="241" mass="27124">MKLIEITKDEIKGKIGLMPLGSIEQHGPHLPIGTDGIIVEWIAQKVEERFRDQLILYPTIYYGCSKEHYGFPFISVGYINMINFLLDIVNSSKNAGISSLIIINGHGGNESALDIIRREVNMSNDKCFKLHIFSIVGRDRDLFPNIIDMHAGSVETSRIYAINRRLVREDKLKEVDDFTIKDGVFKTIPTSEANKYGIINVGGRVEVDEEKGKMSLESAVKDLSDLVRKVLEQVKNCNNNA</sequence>
<organism evidence="5 6">
    <name type="scientific">Stygiolobus azoricus</name>
    <dbReference type="NCBI Taxonomy" id="41675"/>
    <lineage>
        <taxon>Archaea</taxon>
        <taxon>Thermoproteota</taxon>
        <taxon>Thermoprotei</taxon>
        <taxon>Sulfolobales</taxon>
        <taxon>Sulfolobaceae</taxon>
        <taxon>Stygiolobus</taxon>
    </lineage>
</organism>
<dbReference type="GO" id="GO:0016811">
    <property type="term" value="F:hydrolase activity, acting on carbon-nitrogen (but not peptide) bonds, in linear amides"/>
    <property type="evidence" value="ECO:0007669"/>
    <property type="project" value="TreeGrafter"/>
</dbReference>
<dbReference type="InterPro" id="IPR003785">
    <property type="entry name" value="Creatininase/forma_Hydrolase"/>
</dbReference>
<dbReference type="PANTHER" id="PTHR35005:SF1">
    <property type="entry name" value="2-AMINO-5-FORMYLAMINO-6-RIBOSYLAMINOPYRIMIDIN-4(3H)-ONE 5'-MONOPHOSPHATE DEFORMYLASE"/>
    <property type="match status" value="1"/>
</dbReference>
<dbReference type="GO" id="GO:0046872">
    <property type="term" value="F:metal ion binding"/>
    <property type="evidence" value="ECO:0007669"/>
    <property type="project" value="UniProtKB-KW"/>
</dbReference>
<evidence type="ECO:0000256" key="2">
    <source>
        <dbReference type="ARBA" id="ARBA00022723"/>
    </source>
</evidence>
<dbReference type="OrthoDB" id="46121at2157"/>
<dbReference type="Gene3D" id="3.40.50.10310">
    <property type="entry name" value="Creatininase"/>
    <property type="match status" value="1"/>
</dbReference>
<evidence type="ECO:0000313" key="5">
    <source>
        <dbReference type="EMBL" id="QGR19134.1"/>
    </source>
</evidence>
<dbReference type="EMBL" id="CP045483">
    <property type="protein sequence ID" value="QGR19134.1"/>
    <property type="molecule type" value="Genomic_DNA"/>
</dbReference>
<proteinExistence type="predicted"/>
<evidence type="ECO:0000256" key="1">
    <source>
        <dbReference type="ARBA" id="ARBA00001947"/>
    </source>
</evidence>
<dbReference type="AlphaFoldDB" id="A0A650CMR3"/>
<dbReference type="Pfam" id="PF02633">
    <property type="entry name" value="Creatininase"/>
    <property type="match status" value="1"/>
</dbReference>
<name>A0A650CMR3_9CREN</name>
<evidence type="ECO:0000256" key="4">
    <source>
        <dbReference type="ARBA" id="ARBA00022833"/>
    </source>
</evidence>
<evidence type="ECO:0000313" key="6">
    <source>
        <dbReference type="Proteomes" id="UP000423396"/>
    </source>
</evidence>
<gene>
    <name evidence="5" type="ORF">D1868_03510</name>
</gene>
<dbReference type="SUPFAM" id="SSF102215">
    <property type="entry name" value="Creatininase"/>
    <property type="match status" value="1"/>
</dbReference>
<comment type="cofactor">
    <cofactor evidence="1">
        <name>Zn(2+)</name>
        <dbReference type="ChEBI" id="CHEBI:29105"/>
    </cofactor>
</comment>
<dbReference type="GO" id="GO:0009231">
    <property type="term" value="P:riboflavin biosynthetic process"/>
    <property type="evidence" value="ECO:0007669"/>
    <property type="project" value="TreeGrafter"/>
</dbReference>